<evidence type="ECO:0000256" key="2">
    <source>
        <dbReference type="ARBA" id="ARBA00007596"/>
    </source>
</evidence>
<dbReference type="InterPro" id="IPR052008">
    <property type="entry name" value="Mitoribosomal_protein_bL33"/>
</dbReference>
<sequence length="55" mass="6406">MAAKSKARVIIARLMSTAGTGYFYTTTRLRTADRIVMRKYDPKVKQHVLFRETKK</sequence>
<evidence type="ECO:0000313" key="8">
    <source>
        <dbReference type="Proteomes" id="UP000245946"/>
    </source>
</evidence>
<dbReference type="GO" id="GO:0005739">
    <property type="term" value="C:mitochondrion"/>
    <property type="evidence" value="ECO:0007669"/>
    <property type="project" value="UniProtKB-SubCell"/>
</dbReference>
<keyword evidence="3 7" id="KW-0689">Ribosomal protein</keyword>
<proteinExistence type="inferred from homology"/>
<dbReference type="OrthoDB" id="275534at2759"/>
<reference evidence="7 8" key="1">
    <citation type="journal article" date="2018" name="Mol. Biol. Evol.">
        <title>Broad Genomic Sampling Reveals a Smut Pathogenic Ancestry of the Fungal Clade Ustilaginomycotina.</title>
        <authorList>
            <person name="Kijpornyongpan T."/>
            <person name="Mondo S.J."/>
            <person name="Barry K."/>
            <person name="Sandor L."/>
            <person name="Lee J."/>
            <person name="Lipzen A."/>
            <person name="Pangilinan J."/>
            <person name="LaButti K."/>
            <person name="Hainaut M."/>
            <person name="Henrissat B."/>
            <person name="Grigoriev I.V."/>
            <person name="Spatafora J.W."/>
            <person name="Aime M.C."/>
        </authorList>
    </citation>
    <scope>NUCLEOTIDE SEQUENCE [LARGE SCALE GENOMIC DNA]</scope>
    <source>
        <strain evidence="7 8">MCA 4186</strain>
    </source>
</reference>
<dbReference type="GeneID" id="37267846"/>
<dbReference type="NCBIfam" id="NF001860">
    <property type="entry name" value="PRK00595.1"/>
    <property type="match status" value="1"/>
</dbReference>
<dbReference type="InterPro" id="IPR038584">
    <property type="entry name" value="Ribosomal_bL33_sf"/>
</dbReference>
<evidence type="ECO:0000256" key="4">
    <source>
        <dbReference type="ARBA" id="ARBA00023128"/>
    </source>
</evidence>
<comment type="subcellular location">
    <subcellularLocation>
        <location evidence="1">Mitochondrion</location>
    </subcellularLocation>
</comment>
<keyword evidence="8" id="KW-1185">Reference proteome</keyword>
<evidence type="ECO:0000313" key="7">
    <source>
        <dbReference type="EMBL" id="PWN96779.1"/>
    </source>
</evidence>
<gene>
    <name evidence="7" type="ORF">FA09DRAFT_299679</name>
</gene>
<dbReference type="PANTHER" id="PTHR47037">
    <property type="entry name" value="39S RIBOSOMAL PROTEIN L33, MITOCHONDRIAL"/>
    <property type="match status" value="1"/>
</dbReference>
<dbReference type="PANTHER" id="PTHR47037:SF1">
    <property type="entry name" value="LARGE RIBOSOMAL SUBUNIT PROTEIN BL33M"/>
    <property type="match status" value="1"/>
</dbReference>
<dbReference type="STRING" id="58919.A0A316Z599"/>
<dbReference type="EMBL" id="KZ819298">
    <property type="protein sequence ID" value="PWN96779.1"/>
    <property type="molecule type" value="Genomic_DNA"/>
</dbReference>
<accession>A0A316Z599</accession>
<comment type="similarity">
    <text evidence="2">Belongs to the bacterial ribosomal protein bL33 family.</text>
</comment>
<keyword evidence="5" id="KW-0687">Ribonucleoprotein</keyword>
<dbReference type="GO" id="GO:1990904">
    <property type="term" value="C:ribonucleoprotein complex"/>
    <property type="evidence" value="ECO:0007669"/>
    <property type="project" value="UniProtKB-KW"/>
</dbReference>
<organism evidence="7 8">
    <name type="scientific">Tilletiopsis washingtonensis</name>
    <dbReference type="NCBI Taxonomy" id="58919"/>
    <lineage>
        <taxon>Eukaryota</taxon>
        <taxon>Fungi</taxon>
        <taxon>Dikarya</taxon>
        <taxon>Basidiomycota</taxon>
        <taxon>Ustilaginomycotina</taxon>
        <taxon>Exobasidiomycetes</taxon>
        <taxon>Entylomatales</taxon>
        <taxon>Entylomatales incertae sedis</taxon>
        <taxon>Tilletiopsis</taxon>
    </lineage>
</organism>
<dbReference type="SUPFAM" id="SSF57829">
    <property type="entry name" value="Zn-binding ribosomal proteins"/>
    <property type="match status" value="1"/>
</dbReference>
<dbReference type="GO" id="GO:0005840">
    <property type="term" value="C:ribosome"/>
    <property type="evidence" value="ECO:0007669"/>
    <property type="project" value="UniProtKB-KW"/>
</dbReference>
<dbReference type="Gene3D" id="2.20.28.120">
    <property type="entry name" value="Ribosomal protein L33"/>
    <property type="match status" value="1"/>
</dbReference>
<protein>
    <recommendedName>
        <fullName evidence="6">Large ribosomal subunit protein bL33m</fullName>
    </recommendedName>
</protein>
<evidence type="ECO:0000256" key="5">
    <source>
        <dbReference type="ARBA" id="ARBA00023274"/>
    </source>
</evidence>
<dbReference type="GO" id="GO:0003735">
    <property type="term" value="F:structural constituent of ribosome"/>
    <property type="evidence" value="ECO:0007669"/>
    <property type="project" value="InterPro"/>
</dbReference>
<evidence type="ECO:0000256" key="1">
    <source>
        <dbReference type="ARBA" id="ARBA00004173"/>
    </source>
</evidence>
<dbReference type="GO" id="GO:0006412">
    <property type="term" value="P:translation"/>
    <property type="evidence" value="ECO:0007669"/>
    <property type="project" value="InterPro"/>
</dbReference>
<evidence type="ECO:0000256" key="3">
    <source>
        <dbReference type="ARBA" id="ARBA00022980"/>
    </source>
</evidence>
<keyword evidence="4" id="KW-0496">Mitochondrion</keyword>
<dbReference type="AlphaFoldDB" id="A0A316Z599"/>
<dbReference type="Proteomes" id="UP000245946">
    <property type="component" value="Unassembled WGS sequence"/>
</dbReference>
<dbReference type="Pfam" id="PF00471">
    <property type="entry name" value="Ribosomal_L33"/>
    <property type="match status" value="1"/>
</dbReference>
<dbReference type="InterPro" id="IPR011332">
    <property type="entry name" value="Ribosomal_zn-bd"/>
</dbReference>
<evidence type="ECO:0000256" key="6">
    <source>
        <dbReference type="ARBA" id="ARBA00035275"/>
    </source>
</evidence>
<dbReference type="RefSeq" id="XP_025597058.1">
    <property type="nucleotide sequence ID" value="XM_025740300.1"/>
</dbReference>
<dbReference type="InterPro" id="IPR001705">
    <property type="entry name" value="Ribosomal_bL33"/>
</dbReference>
<dbReference type="NCBIfam" id="TIGR01023">
    <property type="entry name" value="rpmG_bact"/>
    <property type="match status" value="1"/>
</dbReference>
<name>A0A316Z599_9BASI</name>